<dbReference type="EMBL" id="PEZI01000051">
    <property type="protein sequence ID" value="PIS14470.1"/>
    <property type="molecule type" value="Genomic_DNA"/>
</dbReference>
<dbReference type="AlphaFoldDB" id="A0A2H0WP84"/>
<sequence length="267" mass="30435">RVKGIWEDTWKRTPRPSLYNALDLGVIGFWERILGNKIGSFRTVSEAQEYCDSLFGLNSVVVDQKMNNKRELRPVLISFNLSTARFEDFVFSESGQGTEMSVKTDEVRQVNLDLNDADKIRKAIVDPKMYLDEPSLGKIAAMWPLFKHLKGEARSGWVAGLVEETILLFRPRYFKYIPFLNLLPKVLAPIPGREIYPDMERWSAQKIESSIKDLTPPLTKNDADALLSNLIAPKLLRGTAKGVRLSWDVFSSVTRSLLQNIFNIKTK</sequence>
<accession>A0A2H0WP84</accession>
<comment type="caution">
    <text evidence="1">The sequence shown here is derived from an EMBL/GenBank/DDBJ whole genome shotgun (WGS) entry which is preliminary data.</text>
</comment>
<feature type="non-terminal residue" evidence="1">
    <location>
        <position position="1"/>
    </location>
</feature>
<dbReference type="Proteomes" id="UP000230775">
    <property type="component" value="Unassembled WGS sequence"/>
</dbReference>
<evidence type="ECO:0000313" key="1">
    <source>
        <dbReference type="EMBL" id="PIS14470.1"/>
    </source>
</evidence>
<reference evidence="2" key="1">
    <citation type="submission" date="2017-09" db="EMBL/GenBank/DDBJ databases">
        <title>Depth-based differentiation of microbial function through sediment-hosted aquifers and enrichment of novel symbionts in the deep terrestrial subsurface.</title>
        <authorList>
            <person name="Probst A.J."/>
            <person name="Ladd B."/>
            <person name="Jarett J.K."/>
            <person name="Geller-Mcgrath D.E."/>
            <person name="Sieber C.M.K."/>
            <person name="Emerson J.B."/>
            <person name="Anantharaman K."/>
            <person name="Thomas B.C."/>
            <person name="Malmstrom R."/>
            <person name="Stieglmeier M."/>
            <person name="Klingl A."/>
            <person name="Woyke T."/>
            <person name="Ryan C.M."/>
            <person name="Banfield J.F."/>
        </authorList>
    </citation>
    <scope>NUCLEOTIDE SEQUENCE [LARGE SCALE GENOMIC DNA]</scope>
</reference>
<organism evidence="1 2">
    <name type="scientific">Candidatus Shapirobacteria bacterium CG09_land_8_20_14_0_10_39_12</name>
    <dbReference type="NCBI Taxonomy" id="1974885"/>
    <lineage>
        <taxon>Bacteria</taxon>
        <taxon>Candidatus Shapironibacteriota</taxon>
    </lineage>
</organism>
<gene>
    <name evidence="1" type="ORF">COT64_02465</name>
</gene>
<name>A0A2H0WP84_9BACT</name>
<evidence type="ECO:0000313" key="2">
    <source>
        <dbReference type="Proteomes" id="UP000230775"/>
    </source>
</evidence>
<protein>
    <submittedName>
        <fullName evidence="1">Uncharacterized protein</fullName>
    </submittedName>
</protein>
<proteinExistence type="predicted"/>